<dbReference type="AlphaFoldDB" id="C4J2Z7"/>
<evidence type="ECO:0000256" key="1">
    <source>
        <dbReference type="SAM" id="MobiDB-lite"/>
    </source>
</evidence>
<feature type="region of interest" description="Disordered" evidence="1">
    <location>
        <begin position="181"/>
        <end position="203"/>
    </location>
</feature>
<sequence>MHAWAAPPPTDQASLPTTATYHARSPCARLRVRLRIQPLPLALDRSAAAAAAFLPSSPPAAADDLLQRASCSMRPTTCLRHRVTPTRLTCSTATMVVVDDDLAGAAALCWLWLSHVALPLSSNLMEMKESFFFHIRRATESLIWQADKKQANCRWMGLYHRGLRRRRWRRRRRSSSCCPALVPGGGGSRGAGGRRSRARRPWGGRCSCSCSCFCGGRRRRSYCCWQRRGGGGGDP</sequence>
<proteinExistence type="evidence at transcript level"/>
<evidence type="ECO:0000313" key="2">
    <source>
        <dbReference type="EMBL" id="ACR35547.1"/>
    </source>
</evidence>
<feature type="compositionally biased region" description="Basic residues" evidence="1">
    <location>
        <begin position="192"/>
        <end position="202"/>
    </location>
</feature>
<reference evidence="2" key="2">
    <citation type="submission" date="2012-06" db="EMBL/GenBank/DDBJ databases">
        <authorList>
            <person name="Yu Y."/>
            <person name="Currie J."/>
            <person name="Lomeli R."/>
            <person name="Angelova A."/>
            <person name="Collura K."/>
            <person name="Wissotski M."/>
            <person name="Campos D."/>
            <person name="Kudrna D."/>
            <person name="Golser W."/>
            <person name="Ashely E."/>
            <person name="Descour A."/>
            <person name="Fernandes J."/>
            <person name="Soderlund C."/>
            <person name="Walbot V."/>
        </authorList>
    </citation>
    <scope>NUCLEOTIDE SEQUENCE</scope>
    <source>
        <strain evidence="2">B73</strain>
    </source>
</reference>
<protein>
    <submittedName>
        <fullName evidence="2">Uncharacterized protein</fullName>
    </submittedName>
</protein>
<name>C4J2Z7_MAIZE</name>
<reference evidence="2" key="1">
    <citation type="journal article" date="2009" name="PLoS Genet.">
        <title>Sequencing, mapping, and analysis of 27,455 maize full-length cDNAs.</title>
        <authorList>
            <person name="Soderlund C."/>
            <person name="Descour A."/>
            <person name="Kudrna D."/>
            <person name="Bomhoff M."/>
            <person name="Boyd L."/>
            <person name="Currie J."/>
            <person name="Angelova A."/>
            <person name="Collura K."/>
            <person name="Wissotski M."/>
            <person name="Ashley E."/>
            <person name="Morrow D."/>
            <person name="Fernandes J."/>
            <person name="Walbot V."/>
            <person name="Yu Y."/>
        </authorList>
    </citation>
    <scope>NUCLEOTIDE SEQUENCE</scope>
    <source>
        <strain evidence="2">B73</strain>
    </source>
</reference>
<accession>C4J2Z7</accession>
<organism evidence="2">
    <name type="scientific">Zea mays</name>
    <name type="common">Maize</name>
    <dbReference type="NCBI Taxonomy" id="4577"/>
    <lineage>
        <taxon>Eukaryota</taxon>
        <taxon>Viridiplantae</taxon>
        <taxon>Streptophyta</taxon>
        <taxon>Embryophyta</taxon>
        <taxon>Tracheophyta</taxon>
        <taxon>Spermatophyta</taxon>
        <taxon>Magnoliopsida</taxon>
        <taxon>Liliopsida</taxon>
        <taxon>Poales</taxon>
        <taxon>Poaceae</taxon>
        <taxon>PACMAD clade</taxon>
        <taxon>Panicoideae</taxon>
        <taxon>Andropogonodae</taxon>
        <taxon>Andropogoneae</taxon>
        <taxon>Tripsacinae</taxon>
        <taxon>Zea</taxon>
    </lineage>
</organism>
<dbReference type="EMBL" id="BT085194">
    <property type="protein sequence ID" value="ACR35547.1"/>
    <property type="molecule type" value="mRNA"/>
</dbReference>